<dbReference type="Proteomes" id="UP000004105">
    <property type="component" value="Unassembled WGS sequence"/>
</dbReference>
<dbReference type="AlphaFoldDB" id="F2B8T0"/>
<protein>
    <submittedName>
        <fullName evidence="1">Uncharacterized protein</fullName>
    </submittedName>
</protein>
<reference evidence="1 2" key="1">
    <citation type="submission" date="2011-02" db="EMBL/GenBank/DDBJ databases">
        <authorList>
            <person name="Muzny D."/>
            <person name="Qin X."/>
            <person name="Deng J."/>
            <person name="Jiang H."/>
            <person name="Liu Y."/>
            <person name="Qu J."/>
            <person name="Song X.-Z."/>
            <person name="Zhang L."/>
            <person name="Thornton R."/>
            <person name="Coyle M."/>
            <person name="Francisco L."/>
            <person name="Jackson L."/>
            <person name="Javaid M."/>
            <person name="Korchina V."/>
            <person name="Kovar C."/>
            <person name="Mata R."/>
            <person name="Mathew T."/>
            <person name="Ngo R."/>
            <person name="Nguyen L."/>
            <person name="Nguyen N."/>
            <person name="Okwuonu G."/>
            <person name="Ongeri F."/>
            <person name="Pham C."/>
            <person name="Simmons D."/>
            <person name="Wilczek-Boney K."/>
            <person name="Hale W."/>
            <person name="Jakkamsetti A."/>
            <person name="Pham P."/>
            <person name="Ruth R."/>
            <person name="San Lucas F."/>
            <person name="Warren J."/>
            <person name="Zhang J."/>
            <person name="Zhao Z."/>
            <person name="Zhou C."/>
            <person name="Zhu D."/>
            <person name="Lee S."/>
            <person name="Bess C."/>
            <person name="Blankenburg K."/>
            <person name="Forbes L."/>
            <person name="Fu Q."/>
            <person name="Gubbala S."/>
            <person name="Hirani K."/>
            <person name="Jayaseelan J.C."/>
            <person name="Lara F."/>
            <person name="Munidasa M."/>
            <person name="Palculict T."/>
            <person name="Patil S."/>
            <person name="Pu L.-L."/>
            <person name="Saada N."/>
            <person name="Tang L."/>
            <person name="Weissenberger G."/>
            <person name="Zhu Y."/>
            <person name="Hemphill L."/>
            <person name="Shang Y."/>
            <person name="Youmans B."/>
            <person name="Ayvaz T."/>
            <person name="Ross M."/>
            <person name="Santibanez J."/>
            <person name="Aqrawi P."/>
            <person name="Gross S."/>
            <person name="Joshi V."/>
            <person name="Fowler G."/>
            <person name="Nazareth L."/>
            <person name="Reid J."/>
            <person name="Worley K."/>
            <person name="Petrosino J."/>
            <person name="Highlander S."/>
            <person name="Gibbs R."/>
        </authorList>
    </citation>
    <scope>NUCLEOTIDE SEQUENCE [LARGE SCALE GENOMIC DNA]</scope>
    <source>
        <strain evidence="1 2">ATCC BAA-1200</strain>
    </source>
</reference>
<dbReference type="HOGENOM" id="CLU_2826628_0_0_4"/>
<evidence type="ECO:0000313" key="1">
    <source>
        <dbReference type="EMBL" id="EGF12200.1"/>
    </source>
</evidence>
<comment type="caution">
    <text evidence="1">The sequence shown here is derived from an EMBL/GenBank/DDBJ whole genome shotgun (WGS) entry which is preliminary data.</text>
</comment>
<dbReference type="EMBL" id="AFAY01000003">
    <property type="protein sequence ID" value="EGF12200.1"/>
    <property type="molecule type" value="Genomic_DNA"/>
</dbReference>
<name>F2B8T0_9NEIS</name>
<proteinExistence type="predicted"/>
<organism evidence="1 2">
    <name type="scientific">Neisseria bacilliformis ATCC BAA-1200</name>
    <dbReference type="NCBI Taxonomy" id="888742"/>
    <lineage>
        <taxon>Bacteria</taxon>
        <taxon>Pseudomonadati</taxon>
        <taxon>Pseudomonadota</taxon>
        <taxon>Betaproteobacteria</taxon>
        <taxon>Neisseriales</taxon>
        <taxon>Neisseriaceae</taxon>
        <taxon>Neisseria</taxon>
    </lineage>
</organism>
<sequence>MFGHLYFPLGIDGIFFARIPPAHQSERPSENLHAGFSDGLLSCRVLGCVDNQHFGGFSVIKRHLPR</sequence>
<keyword evidence="2" id="KW-1185">Reference proteome</keyword>
<gene>
    <name evidence="1" type="ORF">HMPREF9123_0180</name>
</gene>
<evidence type="ECO:0000313" key="2">
    <source>
        <dbReference type="Proteomes" id="UP000004105"/>
    </source>
</evidence>
<accession>F2B8T0</accession>